<evidence type="ECO:0000313" key="3">
    <source>
        <dbReference type="Proteomes" id="UP000254051"/>
    </source>
</evidence>
<proteinExistence type="predicted"/>
<keyword evidence="1" id="KW-0812">Transmembrane</keyword>
<name>A0A315ZXT5_9FIRM</name>
<sequence>MDDYVKRLFRRKILNLSAAAFILLAGVLVEMFMFS</sequence>
<keyword evidence="3" id="KW-1185">Reference proteome</keyword>
<evidence type="ECO:0000256" key="1">
    <source>
        <dbReference type="SAM" id="Phobius"/>
    </source>
</evidence>
<dbReference type="AlphaFoldDB" id="A0A315ZXT5"/>
<gene>
    <name evidence="2" type="ORF">SAMN05216529_105199</name>
</gene>
<dbReference type="Proteomes" id="UP000254051">
    <property type="component" value="Unassembled WGS sequence"/>
</dbReference>
<dbReference type="EMBL" id="UHJJ01000005">
    <property type="protein sequence ID" value="SUQ14224.1"/>
    <property type="molecule type" value="Genomic_DNA"/>
</dbReference>
<reference evidence="3" key="1">
    <citation type="submission" date="2017-07" db="EMBL/GenBank/DDBJ databases">
        <authorList>
            <person name="Varghese N."/>
            <person name="Submissions S."/>
        </authorList>
    </citation>
    <scope>NUCLEOTIDE SEQUENCE [LARGE SCALE GENOMIC DNA]</scope>
    <source>
        <strain evidence="3">NLAE-zl-C134</strain>
    </source>
</reference>
<feature type="transmembrane region" description="Helical" evidence="1">
    <location>
        <begin position="12"/>
        <end position="34"/>
    </location>
</feature>
<accession>A0A315ZXT5</accession>
<keyword evidence="1" id="KW-1133">Transmembrane helix</keyword>
<evidence type="ECO:0000313" key="2">
    <source>
        <dbReference type="EMBL" id="SUQ14224.1"/>
    </source>
</evidence>
<protein>
    <submittedName>
        <fullName evidence="2">Uncharacterized protein</fullName>
    </submittedName>
</protein>
<keyword evidence="1" id="KW-0472">Membrane</keyword>
<organism evidence="2 3">
    <name type="scientific">Faecalicatena contorta</name>
    <dbReference type="NCBI Taxonomy" id="39482"/>
    <lineage>
        <taxon>Bacteria</taxon>
        <taxon>Bacillati</taxon>
        <taxon>Bacillota</taxon>
        <taxon>Clostridia</taxon>
        <taxon>Lachnospirales</taxon>
        <taxon>Lachnospiraceae</taxon>
        <taxon>Faecalicatena</taxon>
    </lineage>
</organism>